<dbReference type="GO" id="GO:0034657">
    <property type="term" value="C:GID complex"/>
    <property type="evidence" value="ECO:0007669"/>
    <property type="project" value="EnsemblFungi"/>
</dbReference>
<feature type="compositionally biased region" description="Polar residues" evidence="1">
    <location>
        <begin position="156"/>
        <end position="175"/>
    </location>
</feature>
<dbReference type="RefSeq" id="XP_003681407.1">
    <property type="nucleotide sequence ID" value="XM_003681359.1"/>
</dbReference>
<dbReference type="CDD" id="cd12885">
    <property type="entry name" value="SPRY_RanBP_like"/>
    <property type="match status" value="1"/>
</dbReference>
<name>G8ZUA2_TORDE</name>
<dbReference type="InterPro" id="IPR050618">
    <property type="entry name" value="Ubq-SigPath_Reg"/>
</dbReference>
<dbReference type="GO" id="GO:0006808">
    <property type="term" value="P:regulation of nitrogen utilization"/>
    <property type="evidence" value="ECO:0007669"/>
    <property type="project" value="EnsemblFungi"/>
</dbReference>
<dbReference type="InterPro" id="IPR013320">
    <property type="entry name" value="ConA-like_dom_sf"/>
</dbReference>
<feature type="region of interest" description="Disordered" evidence="1">
    <location>
        <begin position="373"/>
        <end position="425"/>
    </location>
</feature>
<dbReference type="InterPro" id="IPR044736">
    <property type="entry name" value="Gid1/RanBPM/SPLA_SPRY"/>
</dbReference>
<dbReference type="InterPro" id="IPR013144">
    <property type="entry name" value="CRA_dom"/>
</dbReference>
<protein>
    <recommendedName>
        <fullName evidence="6">B30.2/SPRY domain-containing protein</fullName>
    </recommendedName>
</protein>
<dbReference type="Pfam" id="PF10607">
    <property type="entry name" value="CTLH"/>
    <property type="match status" value="1"/>
</dbReference>
<feature type="region of interest" description="Disordered" evidence="1">
    <location>
        <begin position="154"/>
        <end position="237"/>
    </location>
</feature>
<dbReference type="PANTHER" id="PTHR12864">
    <property type="entry name" value="RAN BINDING PROTEIN 9-RELATED"/>
    <property type="match status" value="1"/>
</dbReference>
<dbReference type="KEGG" id="tdl:TDEL_0D06120"/>
<evidence type="ECO:0000256" key="1">
    <source>
        <dbReference type="SAM" id="MobiDB-lite"/>
    </source>
</evidence>
<dbReference type="Proteomes" id="UP000005627">
    <property type="component" value="Chromosome 4"/>
</dbReference>
<feature type="compositionally biased region" description="Polar residues" evidence="1">
    <location>
        <begin position="373"/>
        <end position="382"/>
    </location>
</feature>
<dbReference type="PROSITE" id="PS50897">
    <property type="entry name" value="CTLH"/>
    <property type="match status" value="1"/>
</dbReference>
<organism evidence="4 5">
    <name type="scientific">Torulaspora delbrueckii</name>
    <name type="common">Yeast</name>
    <name type="synonym">Candida colliculosa</name>
    <dbReference type="NCBI Taxonomy" id="4950"/>
    <lineage>
        <taxon>Eukaryota</taxon>
        <taxon>Fungi</taxon>
        <taxon>Dikarya</taxon>
        <taxon>Ascomycota</taxon>
        <taxon>Saccharomycotina</taxon>
        <taxon>Saccharomycetes</taxon>
        <taxon>Saccharomycetales</taxon>
        <taxon>Saccharomycetaceae</taxon>
        <taxon>Torulaspora</taxon>
    </lineage>
</organism>
<feature type="compositionally biased region" description="Low complexity" evidence="1">
    <location>
        <begin position="387"/>
        <end position="411"/>
    </location>
</feature>
<dbReference type="HOGENOM" id="CLU_308189_0_0_1"/>
<feature type="domain" description="CTLH" evidence="3">
    <location>
        <begin position="667"/>
        <end position="724"/>
    </location>
</feature>
<dbReference type="OrthoDB" id="25503at2759"/>
<sequence length="855" mass="95884">MSSSMDEVDREFIRCLFPEYLLQQPVAYDLWSIYFQHKKLFNKIKHSSNSGLNGMLVESEGSDRRLQGRLSYSVRKEIWHKLMNLGVLGTLSFDSTTDEYLMQVYKYFYPASISGIAQARKFNATNTETLMDLQMEQEELEDVSKLPSLGEHFLRESSQPGSSRMQGTTGSSNGAENDDDDEDDDDEEDDDNDDNDEDDDEDNDDEGDDDVDIVIEDDSPANADGNSSSQTSNPETVNFYPALATQKFPTKSKKIMMVPDIYQMMGYFLPNQWTSQSNKSILLSGDGVSQLCPHPNWQAYLGYERSSTATRNRLRNSFSGSQKNDFATTWANNPLPLNKLGIYYYEIKVLSVTSSQGAQNSNIIVGYKQWSGSNPENASQGTDNDHSSSISSGTSGIGTGLRSSLRGRGTTEASIGNDEPSSSNKMGLEEGFLGYCGNDGSITAGSQYKSYSKSFGRDDVIGCGVNYVNGTIFFTKNGVCLGTAFTDFHDVTLVPYIALRSGNSVRTNFGLYEEFVFDIVGYQDSWKAKAYKHIFKSIDSNEVPGEFESDDEEAVIEAEGDVNMDVGEEKPSEAQDNFTVLQNSEYVDGQLVKPDVDKINTLNTGDESIPSTLHTMISDYLIHEGLIDVAKGFLKDLKKDMVHANDEGKGDMVIRHNERQIIKEEKNLKVRQDLRRFITSGNVTQCLEYLDSHLPGLLKDNIELLFELKLAQYLLTIKNFKDIQIGKIVQKGQELSKEFVYDEAIPQQLREKFRAQLSNVSALLAYEDPVNESTDELSAYLSNEYLQDRLFQIVNTSVLIFLHKNCECELENVIKYTRAMLGTLMNFDADGSVVHNGTELRCYKILNIDQDLLNL</sequence>
<dbReference type="InterPro" id="IPR043136">
    <property type="entry name" value="B30.2/SPRY_sf"/>
</dbReference>
<dbReference type="InterPro" id="IPR003877">
    <property type="entry name" value="SPRY_dom"/>
</dbReference>
<dbReference type="GO" id="GO:0043161">
    <property type="term" value="P:proteasome-mediated ubiquitin-dependent protein catabolic process"/>
    <property type="evidence" value="ECO:0007669"/>
    <property type="project" value="EnsemblFungi"/>
</dbReference>
<evidence type="ECO:0000259" key="3">
    <source>
        <dbReference type="PROSITE" id="PS50897"/>
    </source>
</evidence>
<feature type="compositionally biased region" description="Polar residues" evidence="1">
    <location>
        <begin position="224"/>
        <end position="236"/>
    </location>
</feature>
<evidence type="ECO:0008006" key="6">
    <source>
        <dbReference type="Google" id="ProtNLM"/>
    </source>
</evidence>
<gene>
    <name evidence="4" type="primary">TDEL0D06120</name>
    <name evidence="4" type="ORF">TDEL_0D06120</name>
</gene>
<dbReference type="EMBL" id="HE616745">
    <property type="protein sequence ID" value="CCE92196.1"/>
    <property type="molecule type" value="Genomic_DNA"/>
</dbReference>
<dbReference type="PROSITE" id="PS50896">
    <property type="entry name" value="LISH"/>
    <property type="match status" value="1"/>
</dbReference>
<dbReference type="InterPro" id="IPR006594">
    <property type="entry name" value="LisH"/>
</dbReference>
<dbReference type="SUPFAM" id="SSF49899">
    <property type="entry name" value="Concanavalin A-like lectins/glucanases"/>
    <property type="match status" value="1"/>
</dbReference>
<dbReference type="FunCoup" id="G8ZUA2">
    <property type="interactions" value="160"/>
</dbReference>
<proteinExistence type="predicted"/>
<dbReference type="InParanoid" id="G8ZUA2"/>
<evidence type="ECO:0000313" key="5">
    <source>
        <dbReference type="Proteomes" id="UP000005627"/>
    </source>
</evidence>
<dbReference type="Gene3D" id="2.60.120.920">
    <property type="match status" value="1"/>
</dbReference>
<accession>G8ZUA2</accession>
<dbReference type="GO" id="GO:0045721">
    <property type="term" value="P:negative regulation of gluconeogenesis"/>
    <property type="evidence" value="ECO:0007669"/>
    <property type="project" value="EnsemblFungi"/>
</dbReference>
<dbReference type="Pfam" id="PF00622">
    <property type="entry name" value="SPRY"/>
    <property type="match status" value="1"/>
</dbReference>
<reference evidence="4 5" key="1">
    <citation type="journal article" date="2011" name="Proc. Natl. Acad. Sci. U.S.A.">
        <title>Evolutionary erosion of yeast sex chromosomes by mating-type switching accidents.</title>
        <authorList>
            <person name="Gordon J.L."/>
            <person name="Armisen D."/>
            <person name="Proux-Wera E."/>
            <person name="Oheigeartaigh S.S."/>
            <person name="Byrne K.P."/>
            <person name="Wolfe K.H."/>
        </authorList>
    </citation>
    <scope>NUCLEOTIDE SEQUENCE [LARGE SCALE GENOMIC DNA]</scope>
    <source>
        <strain evidence="5">ATCC 10662 / CBS 1146 / NBRC 0425 / NCYC 2629 / NRRL Y-866</strain>
    </source>
</reference>
<evidence type="ECO:0000259" key="2">
    <source>
        <dbReference type="PROSITE" id="PS50188"/>
    </source>
</evidence>
<dbReference type="PROSITE" id="PS50188">
    <property type="entry name" value="B302_SPRY"/>
    <property type="match status" value="1"/>
</dbReference>
<dbReference type="SMART" id="SM00757">
    <property type="entry name" value="CRA"/>
    <property type="match status" value="1"/>
</dbReference>
<dbReference type="GeneID" id="11503563"/>
<dbReference type="InterPro" id="IPR024964">
    <property type="entry name" value="CTLH/CRA"/>
</dbReference>
<keyword evidence="5" id="KW-1185">Reference proteome</keyword>
<feature type="domain" description="B30.2/SPRY" evidence="2">
    <location>
        <begin position="270"/>
        <end position="514"/>
    </location>
</feature>
<dbReference type="SMART" id="SM00449">
    <property type="entry name" value="SPRY"/>
    <property type="match status" value="1"/>
</dbReference>
<dbReference type="AlphaFoldDB" id="G8ZUA2"/>
<dbReference type="InterPro" id="IPR001870">
    <property type="entry name" value="B30.2/SPRY"/>
</dbReference>
<feature type="compositionally biased region" description="Acidic residues" evidence="1">
    <location>
        <begin position="176"/>
        <end position="219"/>
    </location>
</feature>
<dbReference type="STRING" id="1076872.G8ZUA2"/>
<dbReference type="InterPro" id="IPR006595">
    <property type="entry name" value="CTLH_C"/>
</dbReference>
<evidence type="ECO:0000313" key="4">
    <source>
        <dbReference type="EMBL" id="CCE92196.1"/>
    </source>
</evidence>
<dbReference type="eggNOG" id="KOG1477">
    <property type="taxonomic scope" value="Eukaryota"/>
</dbReference>